<dbReference type="InterPro" id="IPR019251">
    <property type="entry name" value="DUF2231_TM"/>
</dbReference>
<dbReference type="Pfam" id="PF09990">
    <property type="entry name" value="DUF2231"/>
    <property type="match status" value="1"/>
</dbReference>
<feature type="domain" description="DUF2231" evidence="2">
    <location>
        <begin position="15"/>
        <end position="133"/>
    </location>
</feature>
<dbReference type="RefSeq" id="WP_180153834.1">
    <property type="nucleotide sequence ID" value="NZ_JACCEM010000002.1"/>
</dbReference>
<evidence type="ECO:0000313" key="4">
    <source>
        <dbReference type="Proteomes" id="UP000559809"/>
    </source>
</evidence>
<feature type="transmembrane region" description="Helical" evidence="1">
    <location>
        <begin position="109"/>
        <end position="134"/>
    </location>
</feature>
<dbReference type="EMBL" id="JACCEM010000002">
    <property type="protein sequence ID" value="NYT48542.1"/>
    <property type="molecule type" value="Genomic_DNA"/>
</dbReference>
<evidence type="ECO:0000313" key="3">
    <source>
        <dbReference type="EMBL" id="NYT48542.1"/>
    </source>
</evidence>
<organism evidence="3 4">
    <name type="scientific">Parapusillimonas granuli</name>
    <dbReference type="NCBI Taxonomy" id="380911"/>
    <lineage>
        <taxon>Bacteria</taxon>
        <taxon>Pseudomonadati</taxon>
        <taxon>Pseudomonadota</taxon>
        <taxon>Betaproteobacteria</taxon>
        <taxon>Burkholderiales</taxon>
        <taxon>Alcaligenaceae</taxon>
        <taxon>Parapusillimonas</taxon>
    </lineage>
</organism>
<accession>A0A853FXY9</accession>
<evidence type="ECO:0000259" key="2">
    <source>
        <dbReference type="Pfam" id="PF09990"/>
    </source>
</evidence>
<dbReference type="PIRSF" id="PIRSF029509">
    <property type="entry name" value="UCP029509"/>
    <property type="match status" value="1"/>
</dbReference>
<keyword evidence="1" id="KW-0472">Membrane</keyword>
<keyword evidence="1" id="KW-0812">Transmembrane</keyword>
<comment type="caution">
    <text evidence="3">The sequence shown here is derived from an EMBL/GenBank/DDBJ whole genome shotgun (WGS) entry which is preliminary data.</text>
</comment>
<keyword evidence="1" id="KW-1133">Transmembrane helix</keyword>
<dbReference type="InterPro" id="IPR016923">
    <property type="entry name" value="UCP029509"/>
</dbReference>
<proteinExistence type="predicted"/>
<sequence length="143" mass="15078">MTVIIVESRYSEAIHPVHAVFLAGTVPLFLGAALSDYAYASTYEIQWANFASWLVAGGLVFAGIALIFAVVDLLRAHRRARGIGLYAVLLLAAWAAGLFSALAHARDAWAVMPGGLILSVAAAVLACLAAWFGFSTPRMGAKT</sequence>
<protein>
    <recommendedName>
        <fullName evidence="2">DUF2231 domain-containing protein</fullName>
    </recommendedName>
</protein>
<feature type="transmembrane region" description="Helical" evidence="1">
    <location>
        <begin position="83"/>
        <end position="103"/>
    </location>
</feature>
<dbReference type="Proteomes" id="UP000559809">
    <property type="component" value="Unassembled WGS sequence"/>
</dbReference>
<dbReference type="AlphaFoldDB" id="A0A853FXY9"/>
<feature type="transmembrane region" description="Helical" evidence="1">
    <location>
        <begin position="20"/>
        <end position="39"/>
    </location>
</feature>
<gene>
    <name evidence="3" type="ORF">H0A72_04380</name>
</gene>
<feature type="transmembrane region" description="Helical" evidence="1">
    <location>
        <begin position="51"/>
        <end position="71"/>
    </location>
</feature>
<name>A0A853FXY9_9BURK</name>
<keyword evidence="4" id="KW-1185">Reference proteome</keyword>
<reference evidence="3 4" key="1">
    <citation type="submission" date="2020-07" db="EMBL/GenBank/DDBJ databases">
        <title>Taxonomic revisions and descriptions of new bacterial species based on genomic comparisons in the high-G+C-content subgroup of the family Alcaligenaceae.</title>
        <authorList>
            <person name="Szabo A."/>
            <person name="Felfoldi T."/>
        </authorList>
    </citation>
    <scope>NUCLEOTIDE SEQUENCE [LARGE SCALE GENOMIC DNA]</scope>
    <source>
        <strain evidence="3 4">LMG 24012</strain>
    </source>
</reference>
<evidence type="ECO:0000256" key="1">
    <source>
        <dbReference type="SAM" id="Phobius"/>
    </source>
</evidence>